<dbReference type="Pfam" id="PF10021">
    <property type="entry name" value="PARG_cat_microb"/>
    <property type="match status" value="1"/>
</dbReference>
<keyword evidence="1" id="KW-0732">Signal</keyword>
<feature type="domain" description="Microbial-type PARG catalytic" evidence="2">
    <location>
        <begin position="211"/>
        <end position="262"/>
    </location>
</feature>
<gene>
    <name evidence="3" type="ORF">BJG266_LOCUS3693</name>
    <name evidence="4" type="ORF">QVE165_LOCUS30220</name>
</gene>
<feature type="chain" id="PRO_5035597398" description="Microbial-type PARG catalytic domain-containing protein" evidence="1">
    <location>
        <begin position="20"/>
        <end position="416"/>
    </location>
</feature>
<accession>A0A813QXT3</accession>
<evidence type="ECO:0000259" key="2">
    <source>
        <dbReference type="Pfam" id="PF10021"/>
    </source>
</evidence>
<organism evidence="3 6">
    <name type="scientific">Adineta steineri</name>
    <dbReference type="NCBI Taxonomy" id="433720"/>
    <lineage>
        <taxon>Eukaryota</taxon>
        <taxon>Metazoa</taxon>
        <taxon>Spiralia</taxon>
        <taxon>Gnathifera</taxon>
        <taxon>Rotifera</taxon>
        <taxon>Eurotatoria</taxon>
        <taxon>Bdelloidea</taxon>
        <taxon>Adinetida</taxon>
        <taxon>Adinetidae</taxon>
        <taxon>Adineta</taxon>
    </lineage>
</organism>
<dbReference type="EMBL" id="CAJNOI010000009">
    <property type="protein sequence ID" value="CAF0773327.1"/>
    <property type="molecule type" value="Genomic_DNA"/>
</dbReference>
<dbReference type="Proteomes" id="UP000663877">
    <property type="component" value="Unassembled WGS sequence"/>
</dbReference>
<name>A0A813QXT3_9BILA</name>
<dbReference type="InterPro" id="IPR012664">
    <property type="entry name" value="CHP02452"/>
</dbReference>
<evidence type="ECO:0000313" key="3">
    <source>
        <dbReference type="EMBL" id="CAF0773327.1"/>
    </source>
</evidence>
<dbReference type="OrthoDB" id="10024144at2759"/>
<dbReference type="InterPro" id="IPR043472">
    <property type="entry name" value="Macro_dom-like"/>
</dbReference>
<proteinExistence type="predicted"/>
<dbReference type="PANTHER" id="PTHR35596">
    <property type="entry name" value="DUF2263 DOMAIN-CONTAINING PROTEIN"/>
    <property type="match status" value="1"/>
</dbReference>
<sequence>MSLLIALILLFSLSLYVEFTQDEVTYTSAYVPINYLHKSDICSILSIALPLKNDSNFKIRVDTHHSRRTMLYFLLAIKSKSNNTRVLHFIDECYPKLNWSIVENHYHHLKNVVELYQAKYHAEKLGSYWELKIANHFSGPIHSRKCINRHRSKGFQPDELKIYWNYNQIYLLQSYFEYNPITDTDARNALSKSPVHKRKHSGKIQFIISGIQHAVFKVPKNKQVIVLDFADERMPGGYFLENAMTQEEVILYNSDGYQALLDLKYKMMDGGYMLPEYGVAYIKRVRFFQKQSNNERLTDLIVAACYDLSGMGEGLYIPPLSNDMQQIRSRTLQKFQAIIASAVANTEGDGGDTYLLLGPIGTGAFKNDKKMIAELFFEVLNNPLMNSYQSIRYAFDQIWFVSTDNHQIFEEVFKNH</sequence>
<dbReference type="NCBIfam" id="TIGR02452">
    <property type="entry name" value="TIGR02452 family protein"/>
    <property type="match status" value="1"/>
</dbReference>
<evidence type="ECO:0000313" key="4">
    <source>
        <dbReference type="EMBL" id="CAF1282370.1"/>
    </source>
</evidence>
<dbReference type="InterPro" id="IPR019261">
    <property type="entry name" value="PARG_cat_microbial"/>
</dbReference>
<reference evidence="3" key="1">
    <citation type="submission" date="2021-02" db="EMBL/GenBank/DDBJ databases">
        <authorList>
            <person name="Nowell W R."/>
        </authorList>
    </citation>
    <scope>NUCLEOTIDE SEQUENCE</scope>
</reference>
<dbReference type="AlphaFoldDB" id="A0A813QXT3"/>
<dbReference type="EMBL" id="CAJNOM010000249">
    <property type="protein sequence ID" value="CAF1282370.1"/>
    <property type="molecule type" value="Genomic_DNA"/>
</dbReference>
<protein>
    <recommendedName>
        <fullName evidence="2">Microbial-type PARG catalytic domain-containing protein</fullName>
    </recommendedName>
</protein>
<dbReference type="PANTHER" id="PTHR35596:SF1">
    <property type="entry name" value="MICROBIAL-TYPE PARG CATALYTIC DOMAIN-CONTAINING PROTEIN"/>
    <property type="match status" value="1"/>
</dbReference>
<evidence type="ECO:0000313" key="5">
    <source>
        <dbReference type="Proteomes" id="UP000663832"/>
    </source>
</evidence>
<comment type="caution">
    <text evidence="3">The sequence shown here is derived from an EMBL/GenBank/DDBJ whole genome shotgun (WGS) entry which is preliminary data.</text>
</comment>
<evidence type="ECO:0000313" key="6">
    <source>
        <dbReference type="Proteomes" id="UP000663877"/>
    </source>
</evidence>
<dbReference type="Gene3D" id="3.40.220.10">
    <property type="entry name" value="Leucine Aminopeptidase, subunit E, domain 1"/>
    <property type="match status" value="1"/>
</dbReference>
<keyword evidence="5" id="KW-1185">Reference proteome</keyword>
<evidence type="ECO:0000256" key="1">
    <source>
        <dbReference type="SAM" id="SignalP"/>
    </source>
</evidence>
<feature type="signal peptide" evidence="1">
    <location>
        <begin position="1"/>
        <end position="19"/>
    </location>
</feature>
<dbReference type="Proteomes" id="UP000663832">
    <property type="component" value="Unassembled WGS sequence"/>
</dbReference>